<evidence type="ECO:0000256" key="1">
    <source>
        <dbReference type="ARBA" id="ARBA00005921"/>
    </source>
</evidence>
<name>A0ABD1GI64_SALDI</name>
<dbReference type="AlphaFoldDB" id="A0ABD1GI64"/>
<gene>
    <name evidence="4" type="ORF">AAHA92_20750</name>
</gene>
<comment type="similarity">
    <text evidence="1">Belongs to the FPP family.</text>
</comment>
<dbReference type="PANTHER" id="PTHR31580:SF5">
    <property type="entry name" value="FILAMENT-LIKE PLANT PROTEIN 1-RELATED"/>
    <property type="match status" value="1"/>
</dbReference>
<reference evidence="4 5" key="1">
    <citation type="submission" date="2024-06" db="EMBL/GenBank/DDBJ databases">
        <title>A chromosome level genome sequence of Diviner's sage (Salvia divinorum).</title>
        <authorList>
            <person name="Ford S.A."/>
            <person name="Ro D.-K."/>
            <person name="Ness R.W."/>
            <person name="Phillips M.A."/>
        </authorList>
    </citation>
    <scope>NUCLEOTIDE SEQUENCE [LARGE SCALE GENOMIC DNA]</scope>
    <source>
        <strain evidence="4">SAF-2024a</strain>
        <tissue evidence="4">Leaf</tissue>
    </source>
</reference>
<evidence type="ECO:0000313" key="4">
    <source>
        <dbReference type="EMBL" id="KAL1543826.1"/>
    </source>
</evidence>
<protein>
    <recommendedName>
        <fullName evidence="6">Filament-like plant protein</fullName>
    </recommendedName>
</protein>
<dbReference type="PANTHER" id="PTHR31580">
    <property type="entry name" value="FILAMENT-LIKE PLANT PROTEIN 4"/>
    <property type="match status" value="1"/>
</dbReference>
<sequence length="166" mass="17946">MPYQIMSANVGLLNAEIQEEKTLSAELSTKCQELETESVLQKKTPNSNGELKIKQEDLAVAADKLAECQRTIASLGMQLKSLATLEDFLIDAANIPNRALISSMPKAPSSDETSHTTTASSDVENGSSEESSALSTSHVTAAKSRNDFGKFFARSKSGVELRHRQD</sequence>
<keyword evidence="2" id="KW-0175">Coiled coil</keyword>
<dbReference type="InterPro" id="IPR008587">
    <property type="entry name" value="FPP_plant"/>
</dbReference>
<dbReference type="EMBL" id="JBEAFC010000008">
    <property type="protein sequence ID" value="KAL1543826.1"/>
    <property type="molecule type" value="Genomic_DNA"/>
</dbReference>
<accession>A0ABD1GI64</accession>
<evidence type="ECO:0000256" key="2">
    <source>
        <dbReference type="ARBA" id="ARBA00023054"/>
    </source>
</evidence>
<feature type="region of interest" description="Disordered" evidence="3">
    <location>
        <begin position="102"/>
        <end position="140"/>
    </location>
</feature>
<proteinExistence type="inferred from homology"/>
<dbReference type="Pfam" id="PF05911">
    <property type="entry name" value="FPP"/>
    <property type="match status" value="1"/>
</dbReference>
<feature type="compositionally biased region" description="Low complexity" evidence="3">
    <location>
        <begin position="124"/>
        <end position="137"/>
    </location>
</feature>
<comment type="caution">
    <text evidence="4">The sequence shown here is derived from an EMBL/GenBank/DDBJ whole genome shotgun (WGS) entry which is preliminary data.</text>
</comment>
<evidence type="ECO:0008006" key="6">
    <source>
        <dbReference type="Google" id="ProtNLM"/>
    </source>
</evidence>
<organism evidence="4 5">
    <name type="scientific">Salvia divinorum</name>
    <name type="common">Maria pastora</name>
    <name type="synonym">Diviner's sage</name>
    <dbReference type="NCBI Taxonomy" id="28513"/>
    <lineage>
        <taxon>Eukaryota</taxon>
        <taxon>Viridiplantae</taxon>
        <taxon>Streptophyta</taxon>
        <taxon>Embryophyta</taxon>
        <taxon>Tracheophyta</taxon>
        <taxon>Spermatophyta</taxon>
        <taxon>Magnoliopsida</taxon>
        <taxon>eudicotyledons</taxon>
        <taxon>Gunneridae</taxon>
        <taxon>Pentapetalae</taxon>
        <taxon>asterids</taxon>
        <taxon>lamiids</taxon>
        <taxon>Lamiales</taxon>
        <taxon>Lamiaceae</taxon>
        <taxon>Nepetoideae</taxon>
        <taxon>Mentheae</taxon>
        <taxon>Salviinae</taxon>
        <taxon>Salvia</taxon>
        <taxon>Salvia subgen. Calosphace</taxon>
    </lineage>
</organism>
<dbReference type="Proteomes" id="UP001567538">
    <property type="component" value="Unassembled WGS sequence"/>
</dbReference>
<keyword evidence="5" id="KW-1185">Reference proteome</keyword>
<evidence type="ECO:0000256" key="3">
    <source>
        <dbReference type="SAM" id="MobiDB-lite"/>
    </source>
</evidence>
<evidence type="ECO:0000313" key="5">
    <source>
        <dbReference type="Proteomes" id="UP001567538"/>
    </source>
</evidence>